<name>A0A1A9LEL7_9FLAO</name>
<dbReference type="GO" id="GO:0030313">
    <property type="term" value="C:cell envelope"/>
    <property type="evidence" value="ECO:0007669"/>
    <property type="project" value="UniProtKB-SubCell"/>
</dbReference>
<comment type="caution">
    <text evidence="5">The sequence shown here is derived from an EMBL/GenBank/DDBJ whole genome shotgun (WGS) entry which is preliminary data.</text>
</comment>
<evidence type="ECO:0000313" key="6">
    <source>
        <dbReference type="Proteomes" id="UP000077552"/>
    </source>
</evidence>
<dbReference type="Proteomes" id="UP000077552">
    <property type="component" value="Unassembled WGS sequence"/>
</dbReference>
<sequence length="360" mass="39350">MKKSLLIIALATIIPFGFNSCSDNDPPQETQENNNELYEQVLTDLSLKVITETYNQLYTNSLALEQAANAMTVGDEAALENAKNKWQDTRAPWEESEGFLYGPVDTEGIDPAIDSWPVDVNAINNVLNSGNPITQSLLESNNEARGFHTLEYFFWGLDGDKTAADLTAREIEYIKAAASDLRSKTEQLYFGWLPSQGNFAANFINAGESGSVYTSKINALSEIAEGIEIIADEVANGKIEEPLNGNNGGPRPEAEESRFSNNSKLDFANNIRSIEHIYLGDFNGVQGSGLTNIVSIQNAALDTEIKMSITEAIVAIEAIPGTFTQAIFDNRAEVEFAQSKVLALLNKLQSQLLPLISNLN</sequence>
<feature type="region of interest" description="Disordered" evidence="3">
    <location>
        <begin position="240"/>
        <end position="259"/>
    </location>
</feature>
<comment type="subcellular location">
    <subcellularLocation>
        <location evidence="1">Cell envelope</location>
    </subcellularLocation>
</comment>
<accession>A0A1A9LEL7</accession>
<dbReference type="Gene3D" id="1.20.1420.20">
    <property type="entry name" value="M75 peptidase, HXXE motif"/>
    <property type="match status" value="1"/>
</dbReference>
<dbReference type="EMBL" id="LXIE01000013">
    <property type="protein sequence ID" value="OAD91414.1"/>
    <property type="molecule type" value="Genomic_DNA"/>
</dbReference>
<dbReference type="InterPro" id="IPR034982">
    <property type="entry name" value="Imelysin-like_IrpA"/>
</dbReference>
<dbReference type="Pfam" id="PF09375">
    <property type="entry name" value="Peptidase_M75"/>
    <property type="match status" value="1"/>
</dbReference>
<dbReference type="STRING" id="1385699.A7A78_12125"/>
<evidence type="ECO:0000256" key="2">
    <source>
        <dbReference type="ARBA" id="ARBA00022729"/>
    </source>
</evidence>
<dbReference type="InterPro" id="IPR038352">
    <property type="entry name" value="Imelysin_sf"/>
</dbReference>
<organism evidence="5 6">
    <name type="scientific">Aequorivita soesokkakensis</name>
    <dbReference type="NCBI Taxonomy" id="1385699"/>
    <lineage>
        <taxon>Bacteria</taxon>
        <taxon>Pseudomonadati</taxon>
        <taxon>Bacteroidota</taxon>
        <taxon>Flavobacteriia</taxon>
        <taxon>Flavobacteriales</taxon>
        <taxon>Flavobacteriaceae</taxon>
        <taxon>Aequorivita</taxon>
    </lineage>
</organism>
<dbReference type="OrthoDB" id="9764688at2"/>
<dbReference type="RefSeq" id="WP_068761874.1">
    <property type="nucleotide sequence ID" value="NZ_LXIE01000013.1"/>
</dbReference>
<evidence type="ECO:0000259" key="4">
    <source>
        <dbReference type="Pfam" id="PF09375"/>
    </source>
</evidence>
<dbReference type="InterPro" id="IPR018976">
    <property type="entry name" value="Imelysin-like"/>
</dbReference>
<evidence type="ECO:0000313" key="5">
    <source>
        <dbReference type="EMBL" id="OAD91414.1"/>
    </source>
</evidence>
<protein>
    <submittedName>
        <fullName evidence="5">Imelysin</fullName>
    </submittedName>
</protein>
<reference evidence="5 6" key="1">
    <citation type="submission" date="2016-05" db="EMBL/GenBank/DDBJ databases">
        <title>Genome sequencing of Vitellibacter soesokkakensis RSSK-12.</title>
        <authorList>
            <person name="Thevarajoo S."/>
            <person name="Selvaratnam C."/>
            <person name="Goh K.M."/>
            <person name="Chan K.-G."/>
            <person name="Chong C.S."/>
        </authorList>
    </citation>
    <scope>NUCLEOTIDE SEQUENCE [LARGE SCALE GENOMIC DNA]</scope>
    <source>
        <strain evidence="5 6">RSSK-12</strain>
    </source>
</reference>
<evidence type="ECO:0000256" key="1">
    <source>
        <dbReference type="ARBA" id="ARBA00004196"/>
    </source>
</evidence>
<keyword evidence="6" id="KW-1185">Reference proteome</keyword>
<dbReference type="AlphaFoldDB" id="A0A1A9LEL7"/>
<evidence type="ECO:0000256" key="3">
    <source>
        <dbReference type="SAM" id="MobiDB-lite"/>
    </source>
</evidence>
<dbReference type="CDD" id="cd14658">
    <property type="entry name" value="Imelysin-like_IrpA"/>
    <property type="match status" value="1"/>
</dbReference>
<gene>
    <name evidence="5" type="ORF">A7A78_12125</name>
</gene>
<keyword evidence="2" id="KW-0732">Signal</keyword>
<feature type="domain" description="Imelysin-like" evidence="4">
    <location>
        <begin position="50"/>
        <end position="344"/>
    </location>
</feature>
<proteinExistence type="predicted"/>